<comment type="cofactor">
    <cofactor evidence="1">
        <name>Zn(2+)</name>
        <dbReference type="ChEBI" id="CHEBI:29105"/>
    </cofactor>
</comment>
<evidence type="ECO:0000256" key="4">
    <source>
        <dbReference type="ARBA" id="ARBA00022723"/>
    </source>
</evidence>
<dbReference type="GO" id="GO:0005886">
    <property type="term" value="C:plasma membrane"/>
    <property type="evidence" value="ECO:0007669"/>
    <property type="project" value="TreeGrafter"/>
</dbReference>
<proteinExistence type="inferred from homology"/>
<sequence>MPKFPINEALEKDDLYLAVNGAWLKTAQIPADKSSTGGFADLADQIEKILMNDFADFDLGKQTTTDPYFAQFMKYYRLANNLDKREADGFKPAQAFLDKVRNLKDWTDYQDKLPDLILSGYASIIPLSLDPDMKNTQNYALYADVAPLILPDKTYYQANHEQAEALLEVYRQMVTKLLDLAEYDAQAGQDLLKKALDFDRQLAPHQKDSTQRADYTKAYNPYSLTDFAEFSQVLDFKAIIEKLLGSLPKKVIVTEPEYYQHLDELLTPENFANFKAWLEIKSLLAVSPYLTDQARVTAGLYSRALSGSKEAMNPQKAAYYLASNQFDQVVGLYYAHKYFGPEAKADVHHMVEKMISVYKKRLLANDWLSPATKQKAVVKLSTLGINVGYPEKLHPLYTKFVVNENLSLLENDLNFTKIALTEYFQRFGKEVDRTRWGMPAHMVNAYYNPSFNVIVFPAAILQAPFYSLKQSSSANYGGIGAVIAHEISHAFDNNGAQFDEFGNLNNWWTKEDLAHFQELAQAMIKQFDGLETEAGKVNGKLVVSENIADAGGLSCALEAAKGEDGANLKEFFENWARIWGMKSSLERQKLLLSIDVHGPHVLRANMQPKNLDDFYTTFDVHEGDGMWLDPKDRVNIW</sequence>
<dbReference type="Gene3D" id="1.10.1380.10">
    <property type="entry name" value="Neutral endopeptidase , domain2"/>
    <property type="match status" value="1"/>
</dbReference>
<dbReference type="InterPro" id="IPR000718">
    <property type="entry name" value="Peptidase_M13"/>
</dbReference>
<name>V7HW51_9LACO</name>
<evidence type="ECO:0000256" key="6">
    <source>
        <dbReference type="ARBA" id="ARBA00022833"/>
    </source>
</evidence>
<evidence type="ECO:0000259" key="9">
    <source>
        <dbReference type="Pfam" id="PF05649"/>
    </source>
</evidence>
<dbReference type="CDD" id="cd08662">
    <property type="entry name" value="M13"/>
    <property type="match status" value="1"/>
</dbReference>
<evidence type="ECO:0000256" key="3">
    <source>
        <dbReference type="ARBA" id="ARBA00022670"/>
    </source>
</evidence>
<dbReference type="InterPro" id="IPR018497">
    <property type="entry name" value="Peptidase_M13_C"/>
</dbReference>
<organism evidence="10 11">
    <name type="scientific">Ligilactobacillus equi DPC 6820</name>
    <dbReference type="NCBI Taxonomy" id="1392007"/>
    <lineage>
        <taxon>Bacteria</taxon>
        <taxon>Bacillati</taxon>
        <taxon>Bacillota</taxon>
        <taxon>Bacilli</taxon>
        <taxon>Lactobacillales</taxon>
        <taxon>Lactobacillaceae</taxon>
        <taxon>Ligilactobacillus</taxon>
    </lineage>
</organism>
<dbReference type="PATRIC" id="fig|1392007.3.peg.1777"/>
<evidence type="ECO:0000313" key="11">
    <source>
        <dbReference type="Proteomes" id="UP000018559"/>
    </source>
</evidence>
<evidence type="ECO:0000259" key="8">
    <source>
        <dbReference type="Pfam" id="PF01431"/>
    </source>
</evidence>
<evidence type="ECO:0000256" key="7">
    <source>
        <dbReference type="ARBA" id="ARBA00023049"/>
    </source>
</evidence>
<keyword evidence="7" id="KW-0482">Metalloprotease</keyword>
<keyword evidence="3" id="KW-0645">Protease</keyword>
<dbReference type="RefSeq" id="WP_023860360.1">
    <property type="nucleotide sequence ID" value="NZ_AWWH01000184.1"/>
</dbReference>
<dbReference type="InterPro" id="IPR024079">
    <property type="entry name" value="MetalloPept_cat_dom_sf"/>
</dbReference>
<gene>
    <name evidence="10" type="ORF">LEQ_0139c</name>
</gene>
<dbReference type="SUPFAM" id="SSF55486">
    <property type="entry name" value="Metalloproteases ('zincins'), catalytic domain"/>
    <property type="match status" value="1"/>
</dbReference>
<dbReference type="GO" id="GO:0004222">
    <property type="term" value="F:metalloendopeptidase activity"/>
    <property type="evidence" value="ECO:0007669"/>
    <property type="project" value="InterPro"/>
</dbReference>
<evidence type="ECO:0000313" key="10">
    <source>
        <dbReference type="EMBL" id="ETA73418.1"/>
    </source>
</evidence>
<keyword evidence="11" id="KW-1185">Reference proteome</keyword>
<dbReference type="Pfam" id="PF01431">
    <property type="entry name" value="Peptidase_M13"/>
    <property type="match status" value="1"/>
</dbReference>
<evidence type="ECO:0000256" key="2">
    <source>
        <dbReference type="ARBA" id="ARBA00007357"/>
    </source>
</evidence>
<accession>V7HW51</accession>
<keyword evidence="5" id="KW-0378">Hydrolase</keyword>
<feature type="domain" description="Peptidase M13 C-terminal" evidence="8">
    <location>
        <begin position="444"/>
        <end position="634"/>
    </location>
</feature>
<dbReference type="EMBL" id="AWWH01000184">
    <property type="protein sequence ID" value="ETA73418.1"/>
    <property type="molecule type" value="Genomic_DNA"/>
</dbReference>
<keyword evidence="6" id="KW-0862">Zinc</keyword>
<dbReference type="PROSITE" id="PS51885">
    <property type="entry name" value="NEPRILYSIN"/>
    <property type="match status" value="1"/>
</dbReference>
<dbReference type="Pfam" id="PF05649">
    <property type="entry name" value="Peptidase_M13_N"/>
    <property type="match status" value="1"/>
</dbReference>
<dbReference type="PRINTS" id="PR00786">
    <property type="entry name" value="NEPRILYSIN"/>
</dbReference>
<reference evidence="10 11" key="1">
    <citation type="journal article" date="2014" name="Genome Announc.">
        <title>The Genome of the Predominant Equine Lactobacillus Species, Lactobacillus equi, Is Reflective of Its Lifestyle Adaptations to an Herbivorous Host.</title>
        <authorList>
            <person name="O'Donnell M.M."/>
            <person name="Harris H.M."/>
            <person name="O'Toole P.W."/>
            <person name="Ross R.P."/>
        </authorList>
    </citation>
    <scope>NUCLEOTIDE SEQUENCE [LARGE SCALE GENOMIC DNA]</scope>
    <source>
        <strain evidence="10 11">DPC 6820</strain>
    </source>
</reference>
<dbReference type="GO" id="GO:0046872">
    <property type="term" value="F:metal ion binding"/>
    <property type="evidence" value="ECO:0007669"/>
    <property type="project" value="UniProtKB-KW"/>
</dbReference>
<dbReference type="PANTHER" id="PTHR11733:SF167">
    <property type="entry name" value="FI17812P1-RELATED"/>
    <property type="match status" value="1"/>
</dbReference>
<feature type="domain" description="Peptidase M13 N-terminal" evidence="9">
    <location>
        <begin position="12"/>
        <end position="390"/>
    </location>
</feature>
<protein>
    <submittedName>
        <fullName evidence="10">Oligoendopeptidase O</fullName>
    </submittedName>
</protein>
<dbReference type="InterPro" id="IPR008753">
    <property type="entry name" value="Peptidase_M13_N"/>
</dbReference>
<evidence type="ECO:0000256" key="1">
    <source>
        <dbReference type="ARBA" id="ARBA00001947"/>
    </source>
</evidence>
<dbReference type="PANTHER" id="PTHR11733">
    <property type="entry name" value="ZINC METALLOPROTEASE FAMILY M13 NEPRILYSIN-RELATED"/>
    <property type="match status" value="1"/>
</dbReference>
<dbReference type="AlphaFoldDB" id="V7HW51"/>
<dbReference type="Gene3D" id="3.40.390.10">
    <property type="entry name" value="Collagenase (Catalytic Domain)"/>
    <property type="match status" value="1"/>
</dbReference>
<evidence type="ECO:0000256" key="5">
    <source>
        <dbReference type="ARBA" id="ARBA00022801"/>
    </source>
</evidence>
<dbReference type="Proteomes" id="UP000018559">
    <property type="component" value="Unassembled WGS sequence"/>
</dbReference>
<dbReference type="InterPro" id="IPR042089">
    <property type="entry name" value="Peptidase_M13_dom_2"/>
</dbReference>
<comment type="caution">
    <text evidence="10">The sequence shown here is derived from an EMBL/GenBank/DDBJ whole genome shotgun (WGS) entry which is preliminary data.</text>
</comment>
<dbReference type="GO" id="GO:0016485">
    <property type="term" value="P:protein processing"/>
    <property type="evidence" value="ECO:0007669"/>
    <property type="project" value="TreeGrafter"/>
</dbReference>
<comment type="similarity">
    <text evidence="2">Belongs to the peptidase M13 family.</text>
</comment>
<keyword evidence="4" id="KW-0479">Metal-binding</keyword>